<proteinExistence type="evidence at protein level"/>
<dbReference type="AlphaFoldDB" id="Q8GGM8"/>
<dbReference type="Pfam" id="PF02585">
    <property type="entry name" value="PIG-L"/>
    <property type="match status" value="1"/>
</dbReference>
<reference evidence="2" key="4">
    <citation type="journal article" date="2004" name="Chem. Biol.">
        <title>Leinamycin biosynthesis revealing unprecedented architectural complexity for a hybrid polyketide synthase and nonribosomal peptide synthetase.</title>
        <authorList>
            <person name="Tang G.L."/>
            <person name="Cheng Y.Q."/>
            <person name="Shen B."/>
        </authorList>
    </citation>
    <scope>NUCLEOTIDE SEQUENCE</scope>
</reference>
<dbReference type="GO" id="GO:0016137">
    <property type="term" value="P:glycoside metabolic process"/>
    <property type="evidence" value="ECO:0007669"/>
    <property type="project" value="UniProtKB-ARBA"/>
</dbReference>
<dbReference type="EvolutionaryTrace" id="Q8GGM8"/>
<dbReference type="GO" id="GO:0016811">
    <property type="term" value="F:hydrolase activity, acting on carbon-nitrogen (but not peptide) bonds, in linear amides"/>
    <property type="evidence" value="ECO:0007669"/>
    <property type="project" value="TreeGrafter"/>
</dbReference>
<evidence type="ECO:0000313" key="2">
    <source>
        <dbReference type="EMBL" id="AAN85537.1"/>
    </source>
</evidence>
<keyword evidence="3" id="KW-0002">3D-structure</keyword>
<keyword evidence="1" id="KW-0862">Zinc</keyword>
<evidence type="ECO:0007829" key="3">
    <source>
        <dbReference type="PDB" id="5BMO"/>
    </source>
</evidence>
<dbReference type="SMR" id="Q8GGM8"/>
<accession>Q8GGM8</accession>
<dbReference type="PDBsum" id="5BMO"/>
<gene>
    <name evidence="2" type="primary">LnmX</name>
</gene>
<reference evidence="2" key="1">
    <citation type="journal article" date="2002" name="J. Bacteriol.">
        <title>Identification and localization of the gene cluster encoding biosynthesis of the antitumor macrolactam leinamycin in Streptomyces atroolivaceus S-140.</title>
        <authorList>
            <person name="Cheng Y.Q."/>
            <person name="Tang G.L."/>
            <person name="Shen B."/>
        </authorList>
    </citation>
    <scope>NUCLEOTIDE SEQUENCE</scope>
</reference>
<dbReference type="SUPFAM" id="SSF102588">
    <property type="entry name" value="LmbE-like"/>
    <property type="match status" value="1"/>
</dbReference>
<dbReference type="PANTHER" id="PTHR12993">
    <property type="entry name" value="N-ACETYLGLUCOSAMINYL-PHOSPHATIDYLINOSITOL DE-N-ACETYLASE-RELATED"/>
    <property type="match status" value="1"/>
</dbReference>
<dbReference type="EMBL" id="AF484556">
    <property type="protein sequence ID" value="AAN85537.1"/>
    <property type="molecule type" value="Genomic_DNA"/>
</dbReference>
<dbReference type="InterPro" id="IPR003737">
    <property type="entry name" value="GlcNAc_PI_deacetylase-related"/>
</dbReference>
<dbReference type="InterPro" id="IPR024078">
    <property type="entry name" value="LmbE-like_dom_sf"/>
</dbReference>
<dbReference type="PDB" id="5BMO">
    <property type="method" value="X-ray"/>
    <property type="resolution" value="1.92 A"/>
    <property type="chains" value="A/B/C=1-243"/>
</dbReference>
<dbReference type="PANTHER" id="PTHR12993:SF28">
    <property type="entry name" value="LMBE FAMILY PROTEIN"/>
    <property type="match status" value="1"/>
</dbReference>
<name>Q8GGM8_STRAZ</name>
<protein>
    <submittedName>
        <fullName evidence="2">Uncharacterized protein LnmX</fullName>
    </submittedName>
</protein>
<dbReference type="Gene3D" id="3.40.50.10320">
    <property type="entry name" value="LmbE-like"/>
    <property type="match status" value="1"/>
</dbReference>
<organism evidence="2">
    <name type="scientific">Streptomyces atroolivaceus</name>
    <dbReference type="NCBI Taxonomy" id="66869"/>
    <lineage>
        <taxon>Bacteria</taxon>
        <taxon>Bacillati</taxon>
        <taxon>Actinomycetota</taxon>
        <taxon>Actinomycetes</taxon>
        <taxon>Kitasatosporales</taxon>
        <taxon>Streptomycetaceae</taxon>
        <taxon>Streptomyces</taxon>
    </lineage>
</organism>
<reference evidence="2" key="2">
    <citation type="submission" date="2002-02" db="EMBL/GenBank/DDBJ databases">
        <authorList>
            <person name="Cheng Y.-Q."/>
            <person name="Tang G.-L."/>
            <person name="Shen B."/>
        </authorList>
    </citation>
    <scope>NUCLEOTIDE SEQUENCE</scope>
</reference>
<reference evidence="3" key="5">
    <citation type="submission" date="2015-05" db="PDB data bank">
        <title>LnmX protein, a putative GlcNAc-PI de-N-acetylase from Streptomyces atroolivaceus.</title>
        <authorList>
            <consortium name="Midwest Center for Structural Genomics (MCSG)"/>
            <person name="Osipiuk J."/>
            <person name="Hatzos-Skintges C."/>
            <person name="Cuff M."/>
            <person name="Endres M."/>
            <person name="Babnigg G."/>
            <person name="Lohman J."/>
            <person name="Ma M."/>
            <person name="Rudolf J."/>
            <person name="Chang C.-Y."/>
            <person name="Shen B."/>
            <person name="Joachimiak A."/>
        </authorList>
    </citation>
    <scope>X-RAY CRYSTALLOGRAPHY (1.92 ANGSTROMS)</scope>
</reference>
<sequence>MADTLLELPDDFSRVLAIVAHPDDIEFGAGPAVAQWTAQGREVAYLLVTRGEAGISDLEPAQCGPVREAEQRKAAAELGVHEVDFLDHYNDGTIEYGPGLRRDLARAVRRHRPELIVTFNHHDTWASGAWNTPDHRAVGLAALDAVADAANRWIFPELLDEGLEPWRAGKVAIAGSPHATHAVAVDDDSRDRAVRSLAAHDRYLGSLSDDPPQERARFILGHLLAATAPRFGGRDGVAFQIVG</sequence>
<reference evidence="2" key="3">
    <citation type="journal article" date="2003" name="Proc. Natl. Acad. Sci. U.S.A.">
        <title>Type I polyketide synthase requiring a discrete acyltransferase for polyketide biosynthesis.</title>
        <authorList>
            <person name="Cheng Y.Q."/>
            <person name="Tang G.L."/>
            <person name="Shen B."/>
        </authorList>
    </citation>
    <scope>NUCLEOTIDE SEQUENCE</scope>
</reference>
<evidence type="ECO:0000256" key="1">
    <source>
        <dbReference type="ARBA" id="ARBA00022833"/>
    </source>
</evidence>